<dbReference type="AlphaFoldDB" id="A0A0J6SYM1"/>
<dbReference type="EMBL" id="LABZ01000098">
    <property type="protein sequence ID" value="KMO40310.1"/>
    <property type="molecule type" value="Genomic_DNA"/>
</dbReference>
<dbReference type="Pfam" id="PF12275">
    <property type="entry name" value="DUF3616"/>
    <property type="match status" value="1"/>
</dbReference>
<name>A0A0J6SYM1_9HYPH</name>
<dbReference type="Proteomes" id="UP000036449">
    <property type="component" value="Unassembled WGS sequence"/>
</dbReference>
<evidence type="ECO:0000256" key="1">
    <source>
        <dbReference type="SAM" id="SignalP"/>
    </source>
</evidence>
<evidence type="ECO:0000259" key="2">
    <source>
        <dbReference type="Pfam" id="PF12275"/>
    </source>
</evidence>
<reference evidence="3 4" key="1">
    <citation type="submission" date="2015-03" db="EMBL/GenBank/DDBJ databases">
        <title>Genome sequencing of Methylobacterium tarhaniae DSM 25844.</title>
        <authorList>
            <person name="Chaudhry V."/>
            <person name="Patil P.B."/>
        </authorList>
    </citation>
    <scope>NUCLEOTIDE SEQUENCE [LARGE SCALE GENOMIC DNA]</scope>
    <source>
        <strain evidence="3 4">DSM 25844</strain>
    </source>
</reference>
<comment type="caution">
    <text evidence="3">The sequence shown here is derived from an EMBL/GenBank/DDBJ whole genome shotgun (WGS) entry which is preliminary data.</text>
</comment>
<keyword evidence="4" id="KW-1185">Reference proteome</keyword>
<dbReference type="InterPro" id="IPR022060">
    <property type="entry name" value="DUF3616"/>
</dbReference>
<proteinExistence type="predicted"/>
<organism evidence="3 4">
    <name type="scientific">Methylobacterium tarhaniae</name>
    <dbReference type="NCBI Taxonomy" id="1187852"/>
    <lineage>
        <taxon>Bacteria</taxon>
        <taxon>Pseudomonadati</taxon>
        <taxon>Pseudomonadota</taxon>
        <taxon>Alphaproteobacteria</taxon>
        <taxon>Hyphomicrobiales</taxon>
        <taxon>Methylobacteriaceae</taxon>
        <taxon>Methylobacterium</taxon>
    </lineage>
</organism>
<feature type="signal peptide" evidence="1">
    <location>
        <begin position="1"/>
        <end position="27"/>
    </location>
</feature>
<dbReference type="OrthoDB" id="5560405at2"/>
<protein>
    <recommendedName>
        <fullName evidence="2">DUF3616 domain-containing protein</fullName>
    </recommendedName>
</protein>
<feature type="domain" description="DUF3616" evidence="2">
    <location>
        <begin position="174"/>
        <end position="295"/>
    </location>
</feature>
<gene>
    <name evidence="3" type="ORF">VQ03_14430</name>
</gene>
<feature type="chain" id="PRO_5005281706" description="DUF3616 domain-containing protein" evidence="1">
    <location>
        <begin position="28"/>
        <end position="347"/>
    </location>
</feature>
<evidence type="ECO:0000313" key="4">
    <source>
        <dbReference type="Proteomes" id="UP000036449"/>
    </source>
</evidence>
<accession>A0A0J6SYM1</accession>
<dbReference type="PATRIC" id="fig|1187852.3.peg.6963"/>
<sequence length="347" mass="35747">MTGRGTLRLERLVSVLALCLAAGGARAEVKTGPVLMHWGPCEASGAVPYPAGSFGDRFLVVDDEDNTLRLYKADESGPPLALKGGDLDAALATSAREEPAKADLESLAWLGSDLVVMGSHARDGEGRTREAARQMLALSMGGDGKAPAVTPKGKAFQGLAKAIADLDPRLSERIAVDLAAKASLSPKRRGLALEGLSQTPDGRGLLVGLRNPLNADNDALVVPFENAAEALTGGAAPKLGKPIALDLKGRGIRDIAYAPGIKAYFLVAGGSGSGGEAADLYRWSGQAGEAPTRVAGVAEALAALPDFQPEGLLVASDGKKVQILSDDADACPARKPQAFRSVVLDLE</sequence>
<evidence type="ECO:0000313" key="3">
    <source>
        <dbReference type="EMBL" id="KMO40310.1"/>
    </source>
</evidence>
<keyword evidence="1" id="KW-0732">Signal</keyword>
<dbReference type="RefSeq" id="WP_048451577.1">
    <property type="nucleotide sequence ID" value="NZ_LABZ01000098.1"/>
</dbReference>